<evidence type="ECO:0000256" key="8">
    <source>
        <dbReference type="ARBA" id="ARBA00023136"/>
    </source>
</evidence>
<keyword evidence="7 12" id="KW-1133">Transmembrane helix</keyword>
<dbReference type="GO" id="GO:0005886">
    <property type="term" value="C:plasma membrane"/>
    <property type="evidence" value="ECO:0007669"/>
    <property type="project" value="UniProtKB-SubCell"/>
</dbReference>
<dbReference type="Gene3D" id="1.20.1250.20">
    <property type="entry name" value="MFS general substrate transporter like domains"/>
    <property type="match status" value="2"/>
</dbReference>
<dbReference type="InterPro" id="IPR011701">
    <property type="entry name" value="MFS"/>
</dbReference>
<evidence type="ECO:0000256" key="11">
    <source>
        <dbReference type="SAM" id="MobiDB-lite"/>
    </source>
</evidence>
<reference evidence="14 15" key="1">
    <citation type="journal article" date="2014" name="Int. J. Syst. Evol. Microbiol.">
        <title>Brachybacterium ginsengisoli sp. nov., isolated from soil of a ginseng field.</title>
        <authorList>
            <person name="Hoang V.A."/>
            <person name="Kim Y.J."/>
            <person name="Nguyen N.L."/>
            <person name="Yang D.C."/>
        </authorList>
    </citation>
    <scope>NUCLEOTIDE SEQUENCE [LARGE SCALE GENOMIC DNA]</scope>
    <source>
        <strain evidence="14 15">DCY80</strain>
    </source>
</reference>
<evidence type="ECO:0000256" key="7">
    <source>
        <dbReference type="ARBA" id="ARBA00022989"/>
    </source>
</evidence>
<evidence type="ECO:0000256" key="3">
    <source>
        <dbReference type="ARBA" id="ARBA00022448"/>
    </source>
</evidence>
<dbReference type="KEGG" id="bgg:CFK41_11400"/>
<dbReference type="FunFam" id="1.20.1250.20:FF:000001">
    <property type="entry name" value="Dicarboxylate MFS transporter"/>
    <property type="match status" value="1"/>
</dbReference>
<evidence type="ECO:0000256" key="10">
    <source>
        <dbReference type="ARBA" id="ARBA00039918"/>
    </source>
</evidence>
<feature type="transmembrane region" description="Helical" evidence="12">
    <location>
        <begin position="59"/>
        <end position="78"/>
    </location>
</feature>
<sequence>MCRGCPHRGTADVASSVVSTTEPPTTSTGSSAPAAAPANTPARVITASMVGTTIEFFDFYAYATAASLVFPALFFPTQSPANQLLSSFAIFGVAFVARPLGSLLFGHFGDRVGRKTTLVASLLVMGIATFLIGVLPTASTPGFTVLAPAILVLLRFCQGVGLGGEWSGAALLATENAPPGKRALFGTFPQLGAPIGFILSNLLFVVLSLQLTDEQFMAWGWRLPFLLSAVLVIVGLWVRLKLMESPAFQKVIAEERVAAVPIARVFRTAWKPLVLATIAMVATYVLFYLMTAFLMVVGTTASDKGIAQAAAEAAGKPFDVAGFVPGLGYARPQFLTMLIIGVVFFGIFTLVSGPLADRMGRRRLLLGVTVGIGVFGFLIEPLMHAGTAGVMAALILGFTLMGLTFGPMAAFLPEMFRSDVRYTGSAVSYNMASVIGAAPAPYAMIALWQALDGSLWLVGGYLTLAAIITLVALLVGKETREVDYLA</sequence>
<dbReference type="InterPro" id="IPR020846">
    <property type="entry name" value="MFS_dom"/>
</dbReference>
<keyword evidence="6" id="KW-0769">Symport</keyword>
<evidence type="ECO:0000313" key="15">
    <source>
        <dbReference type="Proteomes" id="UP000217889"/>
    </source>
</evidence>
<dbReference type="Pfam" id="PF07690">
    <property type="entry name" value="MFS_1"/>
    <property type="match status" value="1"/>
</dbReference>
<keyword evidence="3" id="KW-0813">Transport</keyword>
<feature type="transmembrane region" description="Helical" evidence="12">
    <location>
        <begin position="142"/>
        <end position="162"/>
    </location>
</feature>
<dbReference type="PROSITE" id="PS00216">
    <property type="entry name" value="SUGAR_TRANSPORT_1"/>
    <property type="match status" value="1"/>
</dbReference>
<feature type="transmembrane region" description="Helical" evidence="12">
    <location>
        <begin position="364"/>
        <end position="383"/>
    </location>
</feature>
<evidence type="ECO:0000256" key="9">
    <source>
        <dbReference type="ARBA" id="ARBA00037295"/>
    </source>
</evidence>
<evidence type="ECO:0000256" key="2">
    <source>
        <dbReference type="ARBA" id="ARBA00008240"/>
    </source>
</evidence>
<keyword evidence="4" id="KW-1003">Cell membrane</keyword>
<dbReference type="AlphaFoldDB" id="A0A291GYT5"/>
<dbReference type="InterPro" id="IPR005829">
    <property type="entry name" value="Sugar_transporter_CS"/>
</dbReference>
<feature type="transmembrane region" description="Helical" evidence="12">
    <location>
        <begin position="334"/>
        <end position="352"/>
    </location>
</feature>
<dbReference type="EMBL" id="CP023564">
    <property type="protein sequence ID" value="ATG55302.1"/>
    <property type="molecule type" value="Genomic_DNA"/>
</dbReference>
<keyword evidence="15" id="KW-1185">Reference proteome</keyword>
<feature type="compositionally biased region" description="Low complexity" evidence="11">
    <location>
        <begin position="13"/>
        <end position="37"/>
    </location>
</feature>
<feature type="transmembrane region" description="Helical" evidence="12">
    <location>
        <begin position="424"/>
        <end position="448"/>
    </location>
</feature>
<feature type="transmembrane region" description="Helical" evidence="12">
    <location>
        <begin position="183"/>
        <end position="207"/>
    </location>
</feature>
<dbReference type="PANTHER" id="PTHR43045">
    <property type="entry name" value="SHIKIMATE TRANSPORTER"/>
    <property type="match status" value="1"/>
</dbReference>
<name>A0A291GYT5_9MICO</name>
<evidence type="ECO:0000259" key="13">
    <source>
        <dbReference type="PROSITE" id="PS50850"/>
    </source>
</evidence>
<comment type="function">
    <text evidence="9">May be a proton symporter involved in the uptake of osmolytes such as proline and glycine betaine.</text>
</comment>
<dbReference type="CDD" id="cd17369">
    <property type="entry name" value="MFS_ShiA_like"/>
    <property type="match status" value="1"/>
</dbReference>
<feature type="transmembrane region" description="Helical" evidence="12">
    <location>
        <begin position="219"/>
        <end position="240"/>
    </location>
</feature>
<evidence type="ECO:0000256" key="1">
    <source>
        <dbReference type="ARBA" id="ARBA00004651"/>
    </source>
</evidence>
<dbReference type="PROSITE" id="PS50850">
    <property type="entry name" value="MFS"/>
    <property type="match status" value="1"/>
</dbReference>
<feature type="transmembrane region" description="Helical" evidence="12">
    <location>
        <begin position="117"/>
        <end position="136"/>
    </location>
</feature>
<dbReference type="InterPro" id="IPR036259">
    <property type="entry name" value="MFS_trans_sf"/>
</dbReference>
<feature type="region of interest" description="Disordered" evidence="11">
    <location>
        <begin position="1"/>
        <end position="37"/>
    </location>
</feature>
<organism evidence="14 15">
    <name type="scientific">Brachybacterium ginsengisoli</name>
    <dbReference type="NCBI Taxonomy" id="1331682"/>
    <lineage>
        <taxon>Bacteria</taxon>
        <taxon>Bacillati</taxon>
        <taxon>Actinomycetota</taxon>
        <taxon>Actinomycetes</taxon>
        <taxon>Micrococcales</taxon>
        <taxon>Dermabacteraceae</taxon>
        <taxon>Brachybacterium</taxon>
    </lineage>
</organism>
<dbReference type="OrthoDB" id="8953821at2"/>
<protein>
    <recommendedName>
        <fullName evidence="10">Putative proline/betaine transporter</fullName>
    </recommendedName>
</protein>
<keyword evidence="8 12" id="KW-0472">Membrane</keyword>
<evidence type="ECO:0000256" key="5">
    <source>
        <dbReference type="ARBA" id="ARBA00022692"/>
    </source>
</evidence>
<feature type="domain" description="Major facilitator superfamily (MFS) profile" evidence="13">
    <location>
        <begin position="44"/>
        <end position="480"/>
    </location>
</feature>
<feature type="transmembrane region" description="Helical" evidence="12">
    <location>
        <begin position="273"/>
        <end position="297"/>
    </location>
</feature>
<dbReference type="PANTHER" id="PTHR43045:SF2">
    <property type="entry name" value="INNER MEMBRANE METABOLITE TRANSPORT PROTEIN YHJE"/>
    <property type="match status" value="1"/>
</dbReference>
<feature type="transmembrane region" description="Helical" evidence="12">
    <location>
        <begin position="84"/>
        <end position="105"/>
    </location>
</feature>
<comment type="similarity">
    <text evidence="2">Belongs to the major facilitator superfamily. Metabolite:H+ Symporter (MHS) family (TC 2.A.1.6) family.</text>
</comment>
<dbReference type="Proteomes" id="UP000217889">
    <property type="component" value="Chromosome"/>
</dbReference>
<evidence type="ECO:0000256" key="4">
    <source>
        <dbReference type="ARBA" id="ARBA00022475"/>
    </source>
</evidence>
<proteinExistence type="inferred from homology"/>
<comment type="subcellular location">
    <subcellularLocation>
        <location evidence="1">Cell membrane</location>
        <topology evidence="1">Multi-pass membrane protein</topology>
    </subcellularLocation>
</comment>
<evidence type="ECO:0000313" key="14">
    <source>
        <dbReference type="EMBL" id="ATG55302.1"/>
    </source>
</evidence>
<feature type="transmembrane region" description="Helical" evidence="12">
    <location>
        <begin position="454"/>
        <end position="475"/>
    </location>
</feature>
<gene>
    <name evidence="14" type="ORF">CFK41_11400</name>
</gene>
<dbReference type="SUPFAM" id="SSF103473">
    <property type="entry name" value="MFS general substrate transporter"/>
    <property type="match status" value="1"/>
</dbReference>
<keyword evidence="5 12" id="KW-0812">Transmembrane</keyword>
<evidence type="ECO:0000256" key="12">
    <source>
        <dbReference type="SAM" id="Phobius"/>
    </source>
</evidence>
<feature type="transmembrane region" description="Helical" evidence="12">
    <location>
        <begin position="389"/>
        <end position="412"/>
    </location>
</feature>
<evidence type="ECO:0000256" key="6">
    <source>
        <dbReference type="ARBA" id="ARBA00022847"/>
    </source>
</evidence>
<accession>A0A291GYT5</accession>
<dbReference type="GO" id="GO:0015293">
    <property type="term" value="F:symporter activity"/>
    <property type="evidence" value="ECO:0007669"/>
    <property type="project" value="UniProtKB-KW"/>
</dbReference>